<dbReference type="EMBL" id="RBNR01000310">
    <property type="protein sequence ID" value="RML39907.1"/>
    <property type="molecule type" value="Genomic_DNA"/>
</dbReference>
<comment type="caution">
    <text evidence="1">The sequence shown here is derived from an EMBL/GenBank/DDBJ whole genome shotgun (WGS) entry which is preliminary data.</text>
</comment>
<name>A0A3M2VKW1_PSESI</name>
<accession>A0A3M2VKW1</accession>
<sequence>MGENCGRPSVARNFVTKTLRIHYLSLESSAGLTRAMPLCNVLLTAKFVMFKKTCRFKNQ</sequence>
<evidence type="ECO:0000313" key="2">
    <source>
        <dbReference type="Proteomes" id="UP000280292"/>
    </source>
</evidence>
<gene>
    <name evidence="1" type="ORF">ALQ95_101301</name>
</gene>
<protein>
    <submittedName>
        <fullName evidence="1">Uncharacterized protein</fullName>
    </submittedName>
</protein>
<reference evidence="1 2" key="1">
    <citation type="submission" date="2018-08" db="EMBL/GenBank/DDBJ databases">
        <title>Recombination of ecologically and evolutionarily significant loci maintains genetic cohesion in the Pseudomonas syringae species complex.</title>
        <authorList>
            <person name="Dillon M."/>
            <person name="Thakur S."/>
            <person name="Almeida R.N.D."/>
            <person name="Weir B.S."/>
            <person name="Guttman D.S."/>
        </authorList>
    </citation>
    <scope>NUCLEOTIDE SEQUENCE [LARGE SCALE GENOMIC DNA]</scope>
    <source>
        <strain evidence="1 2">ICMP 3883</strain>
    </source>
</reference>
<dbReference type="AlphaFoldDB" id="A0A3M2VKW1"/>
<proteinExistence type="predicted"/>
<evidence type="ECO:0000313" key="1">
    <source>
        <dbReference type="EMBL" id="RML39907.1"/>
    </source>
</evidence>
<organism evidence="1 2">
    <name type="scientific">Pseudomonas syringae pv. ribicola</name>
    <dbReference type="NCBI Taxonomy" id="55398"/>
    <lineage>
        <taxon>Bacteria</taxon>
        <taxon>Pseudomonadati</taxon>
        <taxon>Pseudomonadota</taxon>
        <taxon>Gammaproteobacteria</taxon>
        <taxon>Pseudomonadales</taxon>
        <taxon>Pseudomonadaceae</taxon>
        <taxon>Pseudomonas</taxon>
    </lineage>
</organism>
<dbReference type="Proteomes" id="UP000280292">
    <property type="component" value="Unassembled WGS sequence"/>
</dbReference>